<organism evidence="2 3">
    <name type="scientific">Steinernema carpocapsae</name>
    <name type="common">Entomopathogenic nematode</name>
    <dbReference type="NCBI Taxonomy" id="34508"/>
    <lineage>
        <taxon>Eukaryota</taxon>
        <taxon>Metazoa</taxon>
        <taxon>Ecdysozoa</taxon>
        <taxon>Nematoda</taxon>
        <taxon>Chromadorea</taxon>
        <taxon>Rhabditida</taxon>
        <taxon>Tylenchina</taxon>
        <taxon>Panagrolaimomorpha</taxon>
        <taxon>Strongyloidoidea</taxon>
        <taxon>Steinernematidae</taxon>
        <taxon>Steinernema</taxon>
    </lineage>
</organism>
<feature type="compositionally biased region" description="Polar residues" evidence="1">
    <location>
        <begin position="147"/>
        <end position="175"/>
    </location>
</feature>
<feature type="compositionally biased region" description="Polar residues" evidence="1">
    <location>
        <begin position="45"/>
        <end position="60"/>
    </location>
</feature>
<dbReference type="EMBL" id="AZBU02000001">
    <property type="protein sequence ID" value="TMS39206.1"/>
    <property type="molecule type" value="Genomic_DNA"/>
</dbReference>
<dbReference type="Proteomes" id="UP000298663">
    <property type="component" value="Unassembled WGS sequence"/>
</dbReference>
<protein>
    <submittedName>
        <fullName evidence="2">Uncharacterized protein</fullName>
    </submittedName>
</protein>
<feature type="compositionally biased region" description="Basic and acidic residues" evidence="1">
    <location>
        <begin position="202"/>
        <end position="215"/>
    </location>
</feature>
<reference evidence="2 3" key="1">
    <citation type="journal article" date="2015" name="Genome Biol.">
        <title>Comparative genomics of Steinernema reveals deeply conserved gene regulatory networks.</title>
        <authorList>
            <person name="Dillman A.R."/>
            <person name="Macchietto M."/>
            <person name="Porter C.F."/>
            <person name="Rogers A."/>
            <person name="Williams B."/>
            <person name="Antoshechkin I."/>
            <person name="Lee M.M."/>
            <person name="Goodwin Z."/>
            <person name="Lu X."/>
            <person name="Lewis E.E."/>
            <person name="Goodrich-Blair H."/>
            <person name="Stock S.P."/>
            <person name="Adams B.J."/>
            <person name="Sternberg P.W."/>
            <person name="Mortazavi A."/>
        </authorList>
    </citation>
    <scope>NUCLEOTIDE SEQUENCE [LARGE SCALE GENOMIC DNA]</scope>
    <source>
        <strain evidence="2 3">ALL</strain>
    </source>
</reference>
<name>A0A4U8V025_STECR</name>
<reference evidence="2 3" key="2">
    <citation type="journal article" date="2019" name="G3 (Bethesda)">
        <title>Hybrid Assembly of the Genome of the Entomopathogenic Nematode Steinernema carpocapsae Identifies the X-Chromosome.</title>
        <authorList>
            <person name="Serra L."/>
            <person name="Macchietto M."/>
            <person name="Macias-Munoz A."/>
            <person name="McGill C.J."/>
            <person name="Rodriguez I.M."/>
            <person name="Rodriguez B."/>
            <person name="Murad R."/>
            <person name="Mortazavi A."/>
        </authorList>
    </citation>
    <scope>NUCLEOTIDE SEQUENCE [LARGE SCALE GENOMIC DNA]</scope>
    <source>
        <strain evidence="2 3">ALL</strain>
    </source>
</reference>
<feature type="compositionally biased region" description="Basic residues" evidence="1">
    <location>
        <begin position="450"/>
        <end position="463"/>
    </location>
</feature>
<dbReference type="STRING" id="34508.A0A4U8V025"/>
<feature type="compositionally biased region" description="Polar residues" evidence="1">
    <location>
        <begin position="236"/>
        <end position="250"/>
    </location>
</feature>
<feature type="compositionally biased region" description="Polar residues" evidence="1">
    <location>
        <begin position="11"/>
        <end position="21"/>
    </location>
</feature>
<feature type="region of interest" description="Disordered" evidence="1">
    <location>
        <begin position="1"/>
        <end position="371"/>
    </location>
</feature>
<proteinExistence type="predicted"/>
<feature type="region of interest" description="Disordered" evidence="1">
    <location>
        <begin position="402"/>
        <end position="476"/>
    </location>
</feature>
<feature type="compositionally biased region" description="Basic residues" evidence="1">
    <location>
        <begin position="1"/>
        <end position="10"/>
    </location>
</feature>
<feature type="compositionally biased region" description="Polar residues" evidence="1">
    <location>
        <begin position="270"/>
        <end position="291"/>
    </location>
</feature>
<evidence type="ECO:0000256" key="1">
    <source>
        <dbReference type="SAM" id="MobiDB-lite"/>
    </source>
</evidence>
<evidence type="ECO:0000313" key="3">
    <source>
        <dbReference type="Proteomes" id="UP000298663"/>
    </source>
</evidence>
<comment type="caution">
    <text evidence="2">The sequence shown here is derived from an EMBL/GenBank/DDBJ whole genome shotgun (WGS) entry which is preliminary data.</text>
</comment>
<feature type="compositionally biased region" description="Polar residues" evidence="1">
    <location>
        <begin position="321"/>
        <end position="341"/>
    </location>
</feature>
<gene>
    <name evidence="2" type="ORF">L596_005771</name>
</gene>
<keyword evidence="3" id="KW-1185">Reference proteome</keyword>
<sequence length="868" mass="97540">MKRKSYRKSTRNTSQNSSVRSQAPVKAPESAGTPKSSMKRKNKPESTSNLAQNTSVTSQAPEIGMIEPSQSACTPKTSNKSKKKPESALTPARHSFETFQVSYVPPELPHISTSPMTRKSSRISARNTRRNGPETTQVPIEPELTSMPRTSIRPQNRSESTLNSAQSNLEATQASPGPPKSASIPTSPMTRKSRPKSTRNSSRNDSEVFQAHEIEILEPPQAASMPTLSMKDLESTSKPTQSDSETTQVSFEPAELTCTHNEPPELVSMPVSSITSRNRSESTSKPTQNGDEATHSSDIEIIDPPESASLPTLSRKRKNSPDSTSSPAQSISETTQASSEPTELACTSLSSLKRRSTRSTHRNDFKTAQAHIKPHELACTSMNSSQSTSNPVQSLFETANSSDIEIIEPPEPASLPTSSRKRKNTPFSTSNPAQKCSATTRASYMPTSFLKRKCSHKTSRNTRRRNDSETSEELFESPAVPRFQTLAMKRRIFWESALNPARSCWQTIRAPFTPPESASVPTSSMNSLGSTSNFAQSRSETIQTFPESPTMPELKAEFMNSVAHLLSSQTLRTGAKLQAGNSLKTACEEHIAKRKTYSVHLWLSTRKQRHWDVAFSREGENKYIKPSVDLLDSQDEYIRVKEVHFQNSDYLDMWLGEYLENLEIINTSAVVRIFEAIARLPQQDIKLFVGSSTQNNFFFPLINNLPFEKIQFTEIRWTKMYPFATPTETLRSRKEQYYMNFFGKIAQIGTLKRVVMRNYYEDVVLPRLLDILQRNPMRYFSFYTVQKVTSGFIRDVIASTRNSNDVKISICYGRRLSREVLSEIQAYVKQINEEDEQQGKKKVTVFQHGFMYDQSHFTVLVGPLICID</sequence>
<evidence type="ECO:0000313" key="2">
    <source>
        <dbReference type="EMBL" id="TMS39206.1"/>
    </source>
</evidence>
<feature type="compositionally biased region" description="Polar residues" evidence="1">
    <location>
        <begin position="425"/>
        <end position="446"/>
    </location>
</feature>
<accession>A0A4U8V025</accession>
<dbReference type="AlphaFoldDB" id="A0A4U8V025"/>
<feature type="compositionally biased region" description="Polar residues" evidence="1">
    <location>
        <begin position="111"/>
        <end position="126"/>
    </location>
</feature>